<dbReference type="AlphaFoldDB" id="A0AAV5FHD4"/>
<accession>A0AAV5FHD4</accession>
<feature type="compositionally biased region" description="Polar residues" evidence="1">
    <location>
        <begin position="97"/>
        <end position="107"/>
    </location>
</feature>
<organism evidence="2 3">
    <name type="scientific">Eleusine coracana subsp. coracana</name>
    <dbReference type="NCBI Taxonomy" id="191504"/>
    <lineage>
        <taxon>Eukaryota</taxon>
        <taxon>Viridiplantae</taxon>
        <taxon>Streptophyta</taxon>
        <taxon>Embryophyta</taxon>
        <taxon>Tracheophyta</taxon>
        <taxon>Spermatophyta</taxon>
        <taxon>Magnoliopsida</taxon>
        <taxon>Liliopsida</taxon>
        <taxon>Poales</taxon>
        <taxon>Poaceae</taxon>
        <taxon>PACMAD clade</taxon>
        <taxon>Chloridoideae</taxon>
        <taxon>Cynodonteae</taxon>
        <taxon>Eleusininae</taxon>
        <taxon>Eleusine</taxon>
    </lineage>
</organism>
<dbReference type="GO" id="GO:1990837">
    <property type="term" value="F:sequence-specific double-stranded DNA binding"/>
    <property type="evidence" value="ECO:0007669"/>
    <property type="project" value="TreeGrafter"/>
</dbReference>
<reference evidence="2" key="1">
    <citation type="journal article" date="2018" name="DNA Res.">
        <title>Multiple hybrid de novo genome assembly of finger millet, an orphan allotetraploid crop.</title>
        <authorList>
            <person name="Hatakeyama M."/>
            <person name="Aluri S."/>
            <person name="Balachadran M.T."/>
            <person name="Sivarajan S.R."/>
            <person name="Patrignani A."/>
            <person name="Gruter S."/>
            <person name="Poveda L."/>
            <person name="Shimizu-Inatsugi R."/>
            <person name="Baeten J."/>
            <person name="Francoijs K.J."/>
            <person name="Nataraja K.N."/>
            <person name="Reddy Y.A.N."/>
            <person name="Phadnis S."/>
            <person name="Ravikumar R.L."/>
            <person name="Schlapbach R."/>
            <person name="Sreeman S.M."/>
            <person name="Shimizu K.K."/>
        </authorList>
    </citation>
    <scope>NUCLEOTIDE SEQUENCE</scope>
</reference>
<evidence type="ECO:0000313" key="3">
    <source>
        <dbReference type="Proteomes" id="UP001054889"/>
    </source>
</evidence>
<gene>
    <name evidence="2" type="primary">gb22741</name>
    <name evidence="2" type="ORF">PR202_gb22741</name>
</gene>
<dbReference type="Proteomes" id="UP001054889">
    <property type="component" value="Unassembled WGS sequence"/>
</dbReference>
<evidence type="ECO:0008006" key="4">
    <source>
        <dbReference type="Google" id="ProtNLM"/>
    </source>
</evidence>
<dbReference type="InterPro" id="IPR053031">
    <property type="entry name" value="Cuticle_assoc_protein"/>
</dbReference>
<sequence length="229" mass="25509">MEDVGENAYYDISEQDESTDSITSPQSSDIKLNKRLRSKVWSDFIPTFVHGKVAGAECKRCYQVFNCSSSYGTGNLLKHQVKCTAAGTQKRPRLQEHTSLPSTQKSTALAGADPKQKKLPFFPSRQSKCLDTADAMPAQKLVFPDTRMEKNRTNQGVGQNGSHEEVAALEQKNIVSAPIVILNDTNKSHRELPYQNPTDTRHLNQDIDWKIVVQKNSSGYSPCMGIYQG</sequence>
<evidence type="ECO:0000256" key="1">
    <source>
        <dbReference type="SAM" id="MobiDB-lite"/>
    </source>
</evidence>
<dbReference type="PANTHER" id="PTHR34396">
    <property type="entry name" value="OS03G0264950 PROTEIN-RELATED"/>
    <property type="match status" value="1"/>
</dbReference>
<protein>
    <recommendedName>
        <fullName evidence="4">BED-type domain-containing protein</fullName>
    </recommendedName>
</protein>
<reference evidence="2" key="2">
    <citation type="submission" date="2021-12" db="EMBL/GenBank/DDBJ databases">
        <title>Resequencing data analysis of finger millet.</title>
        <authorList>
            <person name="Hatakeyama M."/>
            <person name="Aluri S."/>
            <person name="Balachadran M.T."/>
            <person name="Sivarajan S.R."/>
            <person name="Poveda L."/>
            <person name="Shimizu-Inatsugi R."/>
            <person name="Schlapbach R."/>
            <person name="Sreeman S.M."/>
            <person name="Shimizu K.K."/>
        </authorList>
    </citation>
    <scope>NUCLEOTIDE SEQUENCE</scope>
</reference>
<name>A0AAV5FHD4_ELECO</name>
<dbReference type="SMART" id="SM00614">
    <property type="entry name" value="ZnF_BED"/>
    <property type="match status" value="1"/>
</dbReference>
<comment type="caution">
    <text evidence="2">The sequence shown here is derived from an EMBL/GenBank/DDBJ whole genome shotgun (WGS) entry which is preliminary data.</text>
</comment>
<proteinExistence type="predicted"/>
<dbReference type="GO" id="GO:0005634">
    <property type="term" value="C:nucleus"/>
    <property type="evidence" value="ECO:0007669"/>
    <property type="project" value="TreeGrafter"/>
</dbReference>
<dbReference type="GO" id="GO:0006357">
    <property type="term" value="P:regulation of transcription by RNA polymerase II"/>
    <property type="evidence" value="ECO:0007669"/>
    <property type="project" value="TreeGrafter"/>
</dbReference>
<dbReference type="PANTHER" id="PTHR34396:SF32">
    <property type="entry name" value="OS09G0382120 PROTEIN"/>
    <property type="match status" value="1"/>
</dbReference>
<keyword evidence="3" id="KW-1185">Reference proteome</keyword>
<evidence type="ECO:0000313" key="2">
    <source>
        <dbReference type="EMBL" id="GJN34102.1"/>
    </source>
</evidence>
<feature type="region of interest" description="Disordered" evidence="1">
    <location>
        <begin position="88"/>
        <end position="117"/>
    </location>
</feature>
<dbReference type="EMBL" id="BQKI01000085">
    <property type="protein sequence ID" value="GJN34102.1"/>
    <property type="molecule type" value="Genomic_DNA"/>
</dbReference>
<feature type="region of interest" description="Disordered" evidence="1">
    <location>
        <begin position="1"/>
        <end position="27"/>
    </location>
</feature>